<dbReference type="EMBL" id="FX115678">
    <property type="protein sequence ID" value="BAJ77781.1"/>
    <property type="molecule type" value="mRNA"/>
</dbReference>
<feature type="transmembrane region" description="Helical" evidence="1">
    <location>
        <begin position="20"/>
        <end position="38"/>
    </location>
</feature>
<evidence type="ECO:0000256" key="1">
    <source>
        <dbReference type="SAM" id="Phobius"/>
    </source>
</evidence>
<reference evidence="2" key="1">
    <citation type="submission" date="2011-02" db="EMBL/GenBank/DDBJ databases">
        <title>Construction and analysis of full-length cDNA library of Cryptosporidium parvum.</title>
        <authorList>
            <person name="Yamagishi J."/>
            <person name="Wakaguri H."/>
            <person name="Sugano S."/>
            <person name="Kawano S."/>
            <person name="Fujisaki K."/>
            <person name="Sugimoto C."/>
            <person name="Watanabe J."/>
            <person name="Suzuki Y."/>
            <person name="Kimata I."/>
            <person name="Xuan X."/>
        </authorList>
    </citation>
    <scope>NUCLEOTIDE SEQUENCE</scope>
    <source>
        <strain evidence="2">HNJ-1</strain>
    </source>
</reference>
<keyword evidence="1" id="KW-0472">Membrane</keyword>
<accession>F0X5B0</accession>
<sequence length="80" mass="8776">MSLSWLKSTIWAPSSSISSSLSKLSFFTILGILLLLLSPPIPLQISVSKFSITAPFSDLFSLLAFIFSNFKLEVEFSTGE</sequence>
<name>F0X5B0_CRYPV</name>
<proteinExistence type="evidence at transcript level"/>
<evidence type="ECO:0000313" key="2">
    <source>
        <dbReference type="EMBL" id="BAJ77781.1"/>
    </source>
</evidence>
<dbReference type="AlphaFoldDB" id="F0X5B0"/>
<organism evidence="2">
    <name type="scientific">Cryptosporidium parvum</name>
    <dbReference type="NCBI Taxonomy" id="5807"/>
    <lineage>
        <taxon>Eukaryota</taxon>
        <taxon>Sar</taxon>
        <taxon>Alveolata</taxon>
        <taxon>Apicomplexa</taxon>
        <taxon>Conoidasida</taxon>
        <taxon>Coccidia</taxon>
        <taxon>Eucoccidiorida</taxon>
        <taxon>Eimeriorina</taxon>
        <taxon>Cryptosporidiidae</taxon>
        <taxon>Cryptosporidium</taxon>
    </lineage>
</organism>
<feature type="transmembrane region" description="Helical" evidence="1">
    <location>
        <begin position="50"/>
        <end position="70"/>
    </location>
</feature>
<protein>
    <submittedName>
        <fullName evidence="2">Uncharacterized protein</fullName>
    </submittedName>
</protein>
<keyword evidence="1" id="KW-0812">Transmembrane</keyword>
<keyword evidence="1" id="KW-1133">Transmembrane helix</keyword>